<dbReference type="EMBL" id="CP119965">
    <property type="protein sequence ID" value="WFD41029.1"/>
    <property type="molecule type" value="Genomic_DNA"/>
</dbReference>
<feature type="domain" description="Pseudouridine synthase RsuA/RluA-like" evidence="3">
    <location>
        <begin position="447"/>
        <end position="593"/>
    </location>
</feature>
<dbReference type="InterPro" id="IPR050188">
    <property type="entry name" value="RluA_PseudoU_synthase"/>
</dbReference>
<dbReference type="GO" id="GO:0003723">
    <property type="term" value="F:RNA binding"/>
    <property type="evidence" value="ECO:0007669"/>
    <property type="project" value="InterPro"/>
</dbReference>
<dbReference type="SUPFAM" id="SSF55120">
    <property type="entry name" value="Pseudouridine synthase"/>
    <property type="match status" value="1"/>
</dbReference>
<dbReference type="Gene3D" id="3.30.2350.10">
    <property type="entry name" value="Pseudouridine synthase"/>
    <property type="match status" value="1"/>
</dbReference>
<dbReference type="NCBIfam" id="TIGR00005">
    <property type="entry name" value="rluA_subfam"/>
    <property type="match status" value="1"/>
</dbReference>
<feature type="compositionally biased region" description="Basic and acidic residues" evidence="2">
    <location>
        <begin position="174"/>
        <end position="192"/>
    </location>
</feature>
<feature type="region of interest" description="Disordered" evidence="2">
    <location>
        <begin position="173"/>
        <end position="249"/>
    </location>
</feature>
<name>A0AAF0F6W7_9BASI</name>
<dbReference type="Proteomes" id="UP001217754">
    <property type="component" value="Chromosome 8"/>
</dbReference>
<reference evidence="4" key="1">
    <citation type="submission" date="2023-03" db="EMBL/GenBank/DDBJ databases">
        <title>Mating type loci evolution in Malassezia.</title>
        <authorList>
            <person name="Coelho M.A."/>
        </authorList>
    </citation>
    <scope>NUCLEOTIDE SEQUENCE</scope>
    <source>
        <strain evidence="4">CBS 9431</strain>
    </source>
</reference>
<evidence type="ECO:0000259" key="3">
    <source>
        <dbReference type="Pfam" id="PF00849"/>
    </source>
</evidence>
<evidence type="ECO:0000256" key="2">
    <source>
        <dbReference type="SAM" id="MobiDB-lite"/>
    </source>
</evidence>
<proteinExistence type="predicted"/>
<evidence type="ECO:0000313" key="4">
    <source>
        <dbReference type="EMBL" id="WFD41029.1"/>
    </source>
</evidence>
<dbReference type="InterPro" id="IPR006225">
    <property type="entry name" value="PsdUridine_synth_RluC/D"/>
</dbReference>
<feature type="active site" evidence="1">
    <location>
        <position position="488"/>
    </location>
</feature>
<dbReference type="InterPro" id="IPR006145">
    <property type="entry name" value="PsdUridine_synth_RsuA/RluA"/>
</dbReference>
<keyword evidence="5" id="KW-1185">Reference proteome</keyword>
<dbReference type="RefSeq" id="XP_060123926.1">
    <property type="nucleotide sequence ID" value="XM_060267943.1"/>
</dbReference>
<organism evidence="4 5">
    <name type="scientific">Malassezia japonica</name>
    <dbReference type="NCBI Taxonomy" id="223818"/>
    <lineage>
        <taxon>Eukaryota</taxon>
        <taxon>Fungi</taxon>
        <taxon>Dikarya</taxon>
        <taxon>Basidiomycota</taxon>
        <taxon>Ustilaginomycotina</taxon>
        <taxon>Malasseziomycetes</taxon>
        <taxon>Malasseziales</taxon>
        <taxon>Malasseziaceae</taxon>
        <taxon>Malassezia</taxon>
    </lineage>
</organism>
<evidence type="ECO:0000313" key="5">
    <source>
        <dbReference type="Proteomes" id="UP001217754"/>
    </source>
</evidence>
<dbReference type="Pfam" id="PF00849">
    <property type="entry name" value="PseudoU_synth_2"/>
    <property type="match status" value="1"/>
</dbReference>
<feature type="compositionally biased region" description="Basic and acidic residues" evidence="2">
    <location>
        <begin position="199"/>
        <end position="210"/>
    </location>
</feature>
<sequence length="1235" mass="136624">MEGERPLADSPRKRPRVLWRGVLLLHDGTQLPGTTIMTHMHPWAHLHTHETRPGALEAEAELCLALEMVRHHSLCVRPPSEAKEEIEASGQIQLHIDASHPYTLAYFERIFGAPDGQLALVYDPNVSDQAPDISSVYRTSLHSSGALELVLCARQSADAPHIVDLVVGRRVAKHRDSIDKKAPRAPRPDDPLPRAPRQLRWDSSDDERPTVLDARVRKRGHLTLTPERSRGGHTPGRRGEKRPQRKAPVDEPVYVPIAAALPPSGTPAADDPAMEEANRQSIKRLVRNQLVGNGMERGERAFDACFQAAYAGTCLVFRRTIQTHRVDPKAAARIVAAHLAMYTNPEELVLWLRRLPPYWYEYTTRAKTRWYGRQILEVFTTEFRDRTKEYYTWAIYNGLCTVNGQTVTPVYRIQNSDFLVNKVHRHEPAVTDAPVRILHRDDSKGRLVVVKPGSIPVHATGRYHRNTLVEMVKEQTGLAQVFTSNRLDRLTSGIMVCSTTKEAACELGNDFNAGLVNKAYVCRVVGAFPEHEIDCREPILSVDRQSGLNIVHPKGKDCRTLFQRISYDPDTDSSVVVCRPITGRTHQIRVHAQFLGHPISNDPLYNHPVWATVDRDVLSTAQPRHYERVGGESGNVEVERVLTALKGARDDSEGWARWRDDVVFGTLNRQMNYETVDVPGPNGQPAPAPPADAAPMDTEVCETCRIPLLPDPTPEELYIYLHAIKYWTDQWSFQDELPWWASEQWQHPDPNENRDLPDLPLISSETDLGKGGAFRRVNEALEKRPALVERAIGQETALPAATAPPLVLEVPRGLEDVAQRELVQRLGMDRDAPALESALHSGVVLMDASKWGTVLLEKYAAGLLPGLLGVYYAMGRRVLPAPLLDALFAERVEALGAGAGGHGQAWQPTPSEKSLFALVQEAWDASAAARAAALDAWTAHETPTFRVAVHVDRSSYVFPTVSTSAMEAHLASLVLPWLASVIPGTWEVAPRHDTPLLVKMAFAPRLGVDETLQSGPRARQGNPQGALVFQVHAPTSSAPVQTMSTPEATREVMARARAHAVAALLPLDAAADEVRVSTLATADPALGSALMDVLAAHKLRATLDRAPAPDTLSGALVELPEKARDLPHATLFPLLVERMSELLTALAPGARALLLTSEPKMLTRALKEVENQCRRDEQPYALRLEPMTWLSSDPYVLASTLADGNLEAELRGGMRSFFYHHTYAACVGKAALYRK</sequence>
<accession>A0AAF0F6W7</accession>
<dbReference type="PANTHER" id="PTHR21600">
    <property type="entry name" value="MITOCHONDRIAL RNA PSEUDOURIDINE SYNTHASE"/>
    <property type="match status" value="1"/>
</dbReference>
<dbReference type="GeneID" id="85227671"/>
<dbReference type="InterPro" id="IPR020103">
    <property type="entry name" value="PsdUridine_synth_cat_dom_sf"/>
</dbReference>
<dbReference type="GO" id="GO:0000455">
    <property type="term" value="P:enzyme-directed rRNA pseudouridine synthesis"/>
    <property type="evidence" value="ECO:0007669"/>
    <property type="project" value="TreeGrafter"/>
</dbReference>
<dbReference type="AlphaFoldDB" id="A0AAF0F6W7"/>
<gene>
    <name evidence="4" type="ORF">MJAP1_004020</name>
</gene>
<dbReference type="GO" id="GO:0009982">
    <property type="term" value="F:pseudouridine synthase activity"/>
    <property type="evidence" value="ECO:0007669"/>
    <property type="project" value="InterPro"/>
</dbReference>
<dbReference type="PANTHER" id="PTHR21600:SF40">
    <property type="entry name" value="PSEUDOURIDYLATE SYNTHASE RPUSD2"/>
    <property type="match status" value="1"/>
</dbReference>
<evidence type="ECO:0000256" key="1">
    <source>
        <dbReference type="PIRSR" id="PIRSR606225-1"/>
    </source>
</evidence>
<dbReference type="CDD" id="cd02557">
    <property type="entry name" value="PseudoU_synth_ScRIB2"/>
    <property type="match status" value="1"/>
</dbReference>
<protein>
    <recommendedName>
        <fullName evidence="3">Pseudouridine synthase RsuA/RluA-like domain-containing protein</fullName>
    </recommendedName>
</protein>